<proteinExistence type="predicted"/>
<accession>A0A3D4V7C2</accession>
<evidence type="ECO:0000313" key="3">
    <source>
        <dbReference type="Proteomes" id="UP000264071"/>
    </source>
</evidence>
<dbReference type="Proteomes" id="UP000264071">
    <property type="component" value="Unassembled WGS sequence"/>
</dbReference>
<dbReference type="Pfam" id="PF21527">
    <property type="entry name" value="Stv"/>
    <property type="match status" value="1"/>
</dbReference>
<protein>
    <recommendedName>
        <fullName evidence="1">Putative adhesin Stv domain-containing protein</fullName>
    </recommendedName>
</protein>
<name>A0A3D4V7C2_9BACT</name>
<feature type="domain" description="Putative adhesin Stv" evidence="1">
    <location>
        <begin position="2"/>
        <end position="127"/>
    </location>
</feature>
<evidence type="ECO:0000313" key="2">
    <source>
        <dbReference type="EMBL" id="HCT56548.1"/>
    </source>
</evidence>
<comment type="caution">
    <text evidence="2">The sequence shown here is derived from an EMBL/GenBank/DDBJ whole genome shotgun (WGS) entry which is preliminary data.</text>
</comment>
<dbReference type="EMBL" id="DPIY01000005">
    <property type="protein sequence ID" value="HCT56548.1"/>
    <property type="molecule type" value="Genomic_DNA"/>
</dbReference>
<dbReference type="InterPro" id="IPR049002">
    <property type="entry name" value="Stv"/>
</dbReference>
<evidence type="ECO:0000259" key="1">
    <source>
        <dbReference type="Pfam" id="PF21527"/>
    </source>
</evidence>
<gene>
    <name evidence="2" type="ORF">DGD08_04965</name>
</gene>
<sequence>MFLSGHGGWKPAFGYVQVPRGVSVAFYTHFAKNLITGMEYKILDGSYTTVDRVIGEYSQCPNMQISGQEAAWTTKSESKLNKAYWGDKSMVIGVPEGQNGKLQEFFDLLSKTMNRGDTCTIHWLACSTLQLSQVGGRNHGLNAGDFKHDPNSQGRYRIRNPDGSFLWI</sequence>
<dbReference type="AlphaFoldDB" id="A0A3D4V7C2"/>
<organism evidence="2 3">
    <name type="scientific">Gemmatimonas aurantiaca</name>
    <dbReference type="NCBI Taxonomy" id="173480"/>
    <lineage>
        <taxon>Bacteria</taxon>
        <taxon>Pseudomonadati</taxon>
        <taxon>Gemmatimonadota</taxon>
        <taxon>Gemmatimonadia</taxon>
        <taxon>Gemmatimonadales</taxon>
        <taxon>Gemmatimonadaceae</taxon>
        <taxon>Gemmatimonas</taxon>
    </lineage>
</organism>
<reference evidence="2 3" key="1">
    <citation type="journal article" date="2018" name="Nat. Biotechnol.">
        <title>A standardized bacterial taxonomy based on genome phylogeny substantially revises the tree of life.</title>
        <authorList>
            <person name="Parks D.H."/>
            <person name="Chuvochina M."/>
            <person name="Waite D.W."/>
            <person name="Rinke C."/>
            <person name="Skarshewski A."/>
            <person name="Chaumeil P.A."/>
            <person name="Hugenholtz P."/>
        </authorList>
    </citation>
    <scope>NUCLEOTIDE SEQUENCE [LARGE SCALE GENOMIC DNA]</scope>
    <source>
        <strain evidence="2">UBA8844</strain>
    </source>
</reference>